<keyword evidence="2" id="KW-1185">Reference proteome</keyword>
<reference evidence="1" key="3">
    <citation type="submission" date="2025-09" db="UniProtKB">
        <authorList>
            <consortium name="Ensembl"/>
        </authorList>
    </citation>
    <scope>IDENTIFICATION</scope>
</reference>
<dbReference type="Gene3D" id="3.80.10.10">
    <property type="entry name" value="Ribonuclease Inhibitor"/>
    <property type="match status" value="1"/>
</dbReference>
<dbReference type="Ensembl" id="ENSHHUT00000057303.1">
    <property type="protein sequence ID" value="ENSHHUP00000055378.1"/>
    <property type="gene ID" value="ENSHHUG00000033131.1"/>
</dbReference>
<evidence type="ECO:0000313" key="2">
    <source>
        <dbReference type="Proteomes" id="UP000314982"/>
    </source>
</evidence>
<protein>
    <submittedName>
        <fullName evidence="1">Uncharacterized protein</fullName>
    </submittedName>
</protein>
<evidence type="ECO:0000313" key="1">
    <source>
        <dbReference type="Ensembl" id="ENSHHUP00000055378.1"/>
    </source>
</evidence>
<reference evidence="2" key="1">
    <citation type="submission" date="2018-06" db="EMBL/GenBank/DDBJ databases">
        <title>Genome assembly of Danube salmon.</title>
        <authorList>
            <person name="Macqueen D.J."/>
            <person name="Gundappa M.K."/>
        </authorList>
    </citation>
    <scope>NUCLEOTIDE SEQUENCE [LARGE SCALE GENOMIC DNA]</scope>
</reference>
<proteinExistence type="predicted"/>
<dbReference type="Proteomes" id="UP000314982">
    <property type="component" value="Unassembled WGS sequence"/>
</dbReference>
<dbReference type="InterPro" id="IPR032675">
    <property type="entry name" value="LRR_dom_sf"/>
</dbReference>
<sequence length="60" mass="6610">LKDPHICNHDKLSAGRQITKEGCASLASVLSSNSSHLRELDLSDNDTLRSVLVYLFNITL</sequence>
<dbReference type="GeneTree" id="ENSGT01150000289045"/>
<accession>A0A4W5NZX4</accession>
<dbReference type="AlphaFoldDB" id="A0A4W5NZX4"/>
<dbReference type="SUPFAM" id="SSF52047">
    <property type="entry name" value="RNI-like"/>
    <property type="match status" value="1"/>
</dbReference>
<name>A0A4W5NZX4_9TELE</name>
<reference evidence="1" key="2">
    <citation type="submission" date="2025-08" db="UniProtKB">
        <authorList>
            <consortium name="Ensembl"/>
        </authorList>
    </citation>
    <scope>IDENTIFICATION</scope>
</reference>
<organism evidence="1 2">
    <name type="scientific">Hucho hucho</name>
    <name type="common">huchen</name>
    <dbReference type="NCBI Taxonomy" id="62062"/>
    <lineage>
        <taxon>Eukaryota</taxon>
        <taxon>Metazoa</taxon>
        <taxon>Chordata</taxon>
        <taxon>Craniata</taxon>
        <taxon>Vertebrata</taxon>
        <taxon>Euteleostomi</taxon>
        <taxon>Actinopterygii</taxon>
        <taxon>Neopterygii</taxon>
        <taxon>Teleostei</taxon>
        <taxon>Protacanthopterygii</taxon>
        <taxon>Salmoniformes</taxon>
        <taxon>Salmonidae</taxon>
        <taxon>Salmoninae</taxon>
        <taxon>Hucho</taxon>
    </lineage>
</organism>